<dbReference type="NCBIfam" id="NF006623">
    <property type="entry name" value="PRK09191.1"/>
    <property type="match status" value="1"/>
</dbReference>
<dbReference type="PROSITE" id="PS50110">
    <property type="entry name" value="RESPONSE_REGULATORY"/>
    <property type="match status" value="1"/>
</dbReference>
<dbReference type="InterPro" id="IPR001789">
    <property type="entry name" value="Sig_transdc_resp-reg_receiver"/>
</dbReference>
<feature type="modified residue" description="4-aspartylphosphate" evidence="2">
    <location>
        <position position="201"/>
    </location>
</feature>
<dbReference type="PIRSF" id="PIRSF036400">
    <property type="entry name" value="RR_Ctr_UCP036400"/>
    <property type="match status" value="1"/>
</dbReference>
<dbReference type="InterPro" id="IPR050595">
    <property type="entry name" value="Bact_response_regulator"/>
</dbReference>
<organism evidence="4 5">
    <name type="scientific">Pelagivirga sediminicola</name>
    <dbReference type="NCBI Taxonomy" id="2170575"/>
    <lineage>
        <taxon>Bacteria</taxon>
        <taxon>Pseudomonadati</taxon>
        <taxon>Pseudomonadota</taxon>
        <taxon>Alphaproteobacteria</taxon>
        <taxon>Rhodobacterales</taxon>
        <taxon>Paracoccaceae</taxon>
        <taxon>Pelagivirga</taxon>
    </lineage>
</organism>
<dbReference type="GO" id="GO:0000160">
    <property type="term" value="P:phosphorelay signal transduction system"/>
    <property type="evidence" value="ECO:0007669"/>
    <property type="project" value="InterPro"/>
</dbReference>
<gene>
    <name evidence="4" type="ORF">DC366_05525</name>
</gene>
<dbReference type="SUPFAM" id="SSF88659">
    <property type="entry name" value="Sigma3 and sigma4 domains of RNA polymerase sigma factors"/>
    <property type="match status" value="1"/>
</dbReference>
<accession>A0A2T7G9Z1</accession>
<dbReference type="RefSeq" id="WP_108691190.1">
    <property type="nucleotide sequence ID" value="NZ_QCYH01000002.1"/>
</dbReference>
<dbReference type="Pfam" id="PF00072">
    <property type="entry name" value="Response_reg"/>
    <property type="match status" value="1"/>
</dbReference>
<keyword evidence="1 2" id="KW-0597">Phosphoprotein</keyword>
<evidence type="ECO:0000256" key="1">
    <source>
        <dbReference type="ARBA" id="ARBA00022553"/>
    </source>
</evidence>
<name>A0A2T7G9Z1_9RHOB</name>
<dbReference type="InterPro" id="IPR053867">
    <property type="entry name" value="PhyR_sigma4"/>
</dbReference>
<dbReference type="InterPro" id="IPR014605">
    <property type="entry name" value="Sig_resp-reg_PhyR"/>
</dbReference>
<protein>
    <submittedName>
        <fullName evidence="4">Response regulator</fullName>
    </submittedName>
</protein>
<comment type="caution">
    <text evidence="4">The sequence shown here is derived from an EMBL/GenBank/DDBJ whole genome shotgun (WGS) entry which is preliminary data.</text>
</comment>
<evidence type="ECO:0000256" key="2">
    <source>
        <dbReference type="PROSITE-ProRule" id="PRU00169"/>
    </source>
</evidence>
<dbReference type="AlphaFoldDB" id="A0A2T7G9Z1"/>
<dbReference type="InterPro" id="IPR013324">
    <property type="entry name" value="RNA_pol_sigma_r3/r4-like"/>
</dbReference>
<dbReference type="InterPro" id="IPR053866">
    <property type="entry name" value="PhyR_sigma2"/>
</dbReference>
<dbReference type="EMBL" id="QCYH01000002">
    <property type="protein sequence ID" value="PVA11216.1"/>
    <property type="molecule type" value="Genomic_DNA"/>
</dbReference>
<evidence type="ECO:0000259" key="3">
    <source>
        <dbReference type="PROSITE" id="PS50110"/>
    </source>
</evidence>
<dbReference type="OrthoDB" id="9786101at2"/>
<sequence length="276" mass="29809">MGISDTKLDFSQQIAHHLPYLRRYARALTGSQSSGDAFATATLEAILEDRDAYADHPSARVALFRAFRLVWQSAGAPEETVEGAAPARSLETSAQDHMRTLTPDTRQALLLNSIEGFNSDEIGQIMDISPEDADDLIAAARQEIENSMSGDVLVIEDEAIIAMDLHSIVTSIGHNVTGIGRTRDAAIELGLQKTPDLILADIQLADNSSGIDAVKTLLEQVGDIPVIFITAFPERLLTGDKPEPAFVIAKPYSEDQVRSAVGQAMFFSSTETLKTA</sequence>
<reference evidence="4 5" key="1">
    <citation type="submission" date="2018-04" db="EMBL/GenBank/DDBJ databases">
        <title>Pelagivirga bohaiensis gen. nov., sp. nov., a bacterium isolated from the Bohai Sea.</title>
        <authorList>
            <person name="Ji X."/>
        </authorList>
    </citation>
    <scope>NUCLEOTIDE SEQUENCE [LARGE SCALE GENOMIC DNA]</scope>
    <source>
        <strain evidence="4 5">BH-SD19</strain>
    </source>
</reference>
<dbReference type="SUPFAM" id="SSF52172">
    <property type="entry name" value="CheY-like"/>
    <property type="match status" value="1"/>
</dbReference>
<dbReference type="Gene3D" id="3.40.50.2300">
    <property type="match status" value="1"/>
</dbReference>
<dbReference type="InterPro" id="IPR011006">
    <property type="entry name" value="CheY-like_superfamily"/>
</dbReference>
<dbReference type="Pfam" id="PF22029">
    <property type="entry name" value="PhyR_sigma2"/>
    <property type="match status" value="1"/>
</dbReference>
<dbReference type="PANTHER" id="PTHR44591:SF3">
    <property type="entry name" value="RESPONSE REGULATORY DOMAIN-CONTAINING PROTEIN"/>
    <property type="match status" value="1"/>
</dbReference>
<keyword evidence="5" id="KW-1185">Reference proteome</keyword>
<evidence type="ECO:0000313" key="4">
    <source>
        <dbReference type="EMBL" id="PVA11216.1"/>
    </source>
</evidence>
<dbReference type="Pfam" id="PF22233">
    <property type="entry name" value="PhyR_sigma-like"/>
    <property type="match status" value="1"/>
</dbReference>
<dbReference type="CDD" id="cd17540">
    <property type="entry name" value="REC_PhyR"/>
    <property type="match status" value="1"/>
</dbReference>
<dbReference type="SMART" id="SM00448">
    <property type="entry name" value="REC"/>
    <property type="match status" value="1"/>
</dbReference>
<feature type="domain" description="Response regulatory" evidence="3">
    <location>
        <begin position="151"/>
        <end position="265"/>
    </location>
</feature>
<dbReference type="Proteomes" id="UP000244446">
    <property type="component" value="Unassembled WGS sequence"/>
</dbReference>
<dbReference type="PANTHER" id="PTHR44591">
    <property type="entry name" value="STRESS RESPONSE REGULATOR PROTEIN 1"/>
    <property type="match status" value="1"/>
</dbReference>
<dbReference type="Gene3D" id="1.20.140.160">
    <property type="match status" value="1"/>
</dbReference>
<proteinExistence type="predicted"/>
<evidence type="ECO:0000313" key="5">
    <source>
        <dbReference type="Proteomes" id="UP000244446"/>
    </source>
</evidence>